<dbReference type="EMBL" id="GBRD01006571">
    <property type="protein sequence ID" value="JAG59250.1"/>
    <property type="molecule type" value="Transcribed_RNA"/>
</dbReference>
<evidence type="ECO:0000313" key="1">
    <source>
        <dbReference type="EMBL" id="JAG59250.1"/>
    </source>
</evidence>
<protein>
    <submittedName>
        <fullName evidence="1">Uncharacterized protein</fullName>
    </submittedName>
</protein>
<proteinExistence type="predicted"/>
<accession>A0A0K8T222</accession>
<sequence>MEYVQATISTWCTMNCLVLNRAKTQLLKFGLQLSEGAGLLTIDDAVTWQAHMDGLSKSLARVVYLLRKLSLVSRSVLRECTLRVGCDMESCFGGNSSGAVRLHKADVRIIKGVEARAHCRPIFHALFAMAQLTRVRASIEDNPRWSDVMTTTPNL</sequence>
<reference evidence="1" key="1">
    <citation type="submission" date="2014-09" db="EMBL/GenBank/DDBJ databases">
        <authorList>
            <person name="Magalhaes I.L.F."/>
            <person name="Oliveira U."/>
            <person name="Santos F.R."/>
            <person name="Vidigal T.H.D.A."/>
            <person name="Brescovit A.D."/>
            <person name="Santos A.J."/>
        </authorList>
    </citation>
    <scope>NUCLEOTIDE SEQUENCE</scope>
</reference>
<organism evidence="1">
    <name type="scientific">Lygus hesperus</name>
    <name type="common">Western plant bug</name>
    <dbReference type="NCBI Taxonomy" id="30085"/>
    <lineage>
        <taxon>Eukaryota</taxon>
        <taxon>Metazoa</taxon>
        <taxon>Ecdysozoa</taxon>
        <taxon>Arthropoda</taxon>
        <taxon>Hexapoda</taxon>
        <taxon>Insecta</taxon>
        <taxon>Pterygota</taxon>
        <taxon>Neoptera</taxon>
        <taxon>Paraneoptera</taxon>
        <taxon>Hemiptera</taxon>
        <taxon>Heteroptera</taxon>
        <taxon>Panheteroptera</taxon>
        <taxon>Cimicomorpha</taxon>
        <taxon>Miridae</taxon>
        <taxon>Mirini</taxon>
        <taxon>Lygus</taxon>
    </lineage>
</organism>
<name>A0A0K8T222_LYGHE</name>
<dbReference type="AlphaFoldDB" id="A0A0K8T222"/>